<comment type="subcellular location">
    <subcellularLocation>
        <location evidence="1">Membrane</location>
        <topology evidence="1">Multi-pass membrane protein</topology>
    </subcellularLocation>
</comment>
<dbReference type="Pfam" id="PF04923">
    <property type="entry name" value="Ninjurin"/>
    <property type="match status" value="1"/>
</dbReference>
<dbReference type="GO" id="GO:0007155">
    <property type="term" value="P:cell adhesion"/>
    <property type="evidence" value="ECO:0007669"/>
    <property type="project" value="UniProtKB-KW"/>
</dbReference>
<feature type="transmembrane region" description="Helical" evidence="8">
    <location>
        <begin position="114"/>
        <end position="134"/>
    </location>
</feature>
<dbReference type="PANTHER" id="PTHR12316:SF17">
    <property type="entry name" value="NINJURIN C, ISOFORM D"/>
    <property type="match status" value="1"/>
</dbReference>
<proteinExistence type="inferred from homology"/>
<evidence type="ECO:0000256" key="6">
    <source>
        <dbReference type="ARBA" id="ARBA00023136"/>
    </source>
</evidence>
<evidence type="ECO:0000256" key="4">
    <source>
        <dbReference type="ARBA" id="ARBA00022889"/>
    </source>
</evidence>
<keyword evidence="4" id="KW-0130">Cell adhesion</keyword>
<comment type="similarity">
    <text evidence="2">Belongs to the ninjurin family.</text>
</comment>
<evidence type="ECO:0000256" key="3">
    <source>
        <dbReference type="ARBA" id="ARBA00022692"/>
    </source>
</evidence>
<accession>A0A9D4NNP3</accession>
<evidence type="ECO:0000256" key="1">
    <source>
        <dbReference type="ARBA" id="ARBA00004141"/>
    </source>
</evidence>
<feature type="transmembrane region" description="Helical" evidence="8">
    <location>
        <begin position="69"/>
        <end position="94"/>
    </location>
</feature>
<name>A0A9D4NNP3_DERFA</name>
<evidence type="ECO:0000256" key="5">
    <source>
        <dbReference type="ARBA" id="ARBA00022989"/>
    </source>
</evidence>
<dbReference type="GO" id="GO:0042246">
    <property type="term" value="P:tissue regeneration"/>
    <property type="evidence" value="ECO:0007669"/>
    <property type="project" value="InterPro"/>
</dbReference>
<evidence type="ECO:0000313" key="9">
    <source>
        <dbReference type="EMBL" id="KAH7636343.1"/>
    </source>
</evidence>
<dbReference type="Proteomes" id="UP000828236">
    <property type="component" value="Unassembled WGS sequence"/>
</dbReference>
<feature type="region of interest" description="Disordered" evidence="7">
    <location>
        <begin position="1"/>
        <end position="24"/>
    </location>
</feature>
<comment type="caution">
    <text evidence="9">The sequence shown here is derived from an EMBL/GenBank/DDBJ whole genome shotgun (WGS) entry which is preliminary data.</text>
</comment>
<evidence type="ECO:0000256" key="2">
    <source>
        <dbReference type="ARBA" id="ARBA00008141"/>
    </source>
</evidence>
<evidence type="ECO:0000256" key="7">
    <source>
        <dbReference type="SAM" id="MobiDB-lite"/>
    </source>
</evidence>
<gene>
    <name evidence="9" type="ORF">HUG17_10313</name>
</gene>
<dbReference type="InterPro" id="IPR007007">
    <property type="entry name" value="Ninjurin"/>
</dbReference>
<dbReference type="AlphaFoldDB" id="A0A9D4NNP3"/>
<sequence>MNSILPMNQSSSSSSPSIAEYDESGKSRINTNSYATKKTISQGMFDVALLTANASQLKHTLTLGDKSRFYLLMVILIGTSILLQVLVGIVFIYLGYNNLENEQRQKRLNNLNNLTTILVFIITVVNVFISGFGINNNQSNDIDYD</sequence>
<protein>
    <submittedName>
        <fullName evidence="9">Ninjurin-1-like protein</fullName>
    </submittedName>
</protein>
<keyword evidence="6 8" id="KW-0472">Membrane</keyword>
<keyword evidence="3 8" id="KW-0812">Transmembrane</keyword>
<reference evidence="9" key="1">
    <citation type="submission" date="2020-06" db="EMBL/GenBank/DDBJ databases">
        <authorList>
            <person name="Ji K."/>
            <person name="Li J."/>
        </authorList>
    </citation>
    <scope>NUCLEOTIDE SEQUENCE</scope>
    <source>
        <strain evidence="9">JKM2019</strain>
        <tissue evidence="9">Whole body</tissue>
    </source>
</reference>
<dbReference type="EMBL" id="SDOV01000010">
    <property type="protein sequence ID" value="KAH7636343.1"/>
    <property type="molecule type" value="Genomic_DNA"/>
</dbReference>
<dbReference type="GO" id="GO:0016020">
    <property type="term" value="C:membrane"/>
    <property type="evidence" value="ECO:0007669"/>
    <property type="project" value="UniProtKB-SubCell"/>
</dbReference>
<organism evidence="9">
    <name type="scientific">Dermatophagoides farinae</name>
    <name type="common">American house dust mite</name>
    <dbReference type="NCBI Taxonomy" id="6954"/>
    <lineage>
        <taxon>Eukaryota</taxon>
        <taxon>Metazoa</taxon>
        <taxon>Ecdysozoa</taxon>
        <taxon>Arthropoda</taxon>
        <taxon>Chelicerata</taxon>
        <taxon>Arachnida</taxon>
        <taxon>Acari</taxon>
        <taxon>Acariformes</taxon>
        <taxon>Sarcoptiformes</taxon>
        <taxon>Astigmata</taxon>
        <taxon>Psoroptidia</taxon>
        <taxon>Analgoidea</taxon>
        <taxon>Pyroglyphidae</taxon>
        <taxon>Dermatophagoidinae</taxon>
        <taxon>Dermatophagoides</taxon>
    </lineage>
</organism>
<dbReference type="PANTHER" id="PTHR12316">
    <property type="entry name" value="NINJURIN-RELATED"/>
    <property type="match status" value="1"/>
</dbReference>
<keyword evidence="5 8" id="KW-1133">Transmembrane helix</keyword>
<reference evidence="9" key="2">
    <citation type="journal article" date="2021" name="World Allergy Organ. J.">
        <title>Chromosome-level assembly of Dermatophagoides farinae genome and transcriptome reveals two novel allergens Der f 37 and Der f 39.</title>
        <authorList>
            <person name="Chen J."/>
            <person name="Cai Z."/>
            <person name="Fan D."/>
            <person name="Hu J."/>
            <person name="Hou Y."/>
            <person name="He Y."/>
            <person name="Zhang Z."/>
            <person name="Zhao Z."/>
            <person name="Gao P."/>
            <person name="Hu W."/>
            <person name="Sun J."/>
            <person name="Li J."/>
            <person name="Ji K."/>
        </authorList>
    </citation>
    <scope>NUCLEOTIDE SEQUENCE</scope>
    <source>
        <strain evidence="9">JKM2019</strain>
    </source>
</reference>
<evidence type="ECO:0000256" key="8">
    <source>
        <dbReference type="SAM" id="Phobius"/>
    </source>
</evidence>